<dbReference type="AlphaFoldDB" id="A0A6I4IRG7"/>
<dbReference type="RefSeq" id="WP_140996214.1">
    <property type="nucleotide sequence ID" value="NZ_VDCZ01000001.1"/>
</dbReference>
<dbReference type="Gene3D" id="2.40.160.50">
    <property type="entry name" value="membrane protein fhac: a member of the omp85/tpsb transporter family"/>
    <property type="match status" value="1"/>
</dbReference>
<evidence type="ECO:0000313" key="3">
    <source>
        <dbReference type="Proteomes" id="UP000431264"/>
    </source>
</evidence>
<feature type="chain" id="PRO_5026286522" description="Haemolysin activator HlyB C-terminal domain-containing protein" evidence="1">
    <location>
        <begin position="19"/>
        <end position="553"/>
    </location>
</feature>
<evidence type="ECO:0000313" key="2">
    <source>
        <dbReference type="EMBL" id="MVO07816.1"/>
    </source>
</evidence>
<sequence>MKIFFSILFILASLQIQSQSFFLVVNGTSNKEQKTIDSIGYQKKHDKVSSILNEIKTLDSLLYKLGHITHYITEQKKTNDSTFNYTYFLGNPISNNKIITTQTNQSSKEILSITKDTITISFSETEIWIKSQLQILEKKGYSQANIQLTNQKIHNSSLYTNLDIYLGPSRKTDEIIILGYEKFPKNIHHQLNKSVKNKTFNQELVKKINNNLNNLSFITQVKYPEILFTKDKTSIFAYVNKSKPNKFDGFIGFSNTDKNKLIFNGYLDLQLTNILNYGEKFKLYWKNNGEQQTQFDFETEIPYLFKTPLGIKTELNIFKQDSTFQNTKINTDIGYHFSFSQKIFLGYQKTTSIDIQNNNTQNLKNFTNQFYTTSYEYLKNNFYHYLLPEKTSLLLKLGYGSRKDNQNKNNQFFTQLEINHLFEINLKNQILLKNHSFYLSSKDYLTNELYRFGGINSIRGFRENSLQANLTTGIFTEYRYNLASNLIIHSILDYAYMEDKTISKTNKLLGIGLGFEILSENGLFHFIYSNGSANNENIKLSNSLIQISFKTNF</sequence>
<comment type="caution">
    <text evidence="2">The sequence shown here is derived from an EMBL/GenBank/DDBJ whole genome shotgun (WGS) entry which is preliminary data.</text>
</comment>
<gene>
    <name evidence="2" type="ORF">GOQ30_01395</name>
</gene>
<protein>
    <recommendedName>
        <fullName evidence="4">Haemolysin activator HlyB C-terminal domain-containing protein</fullName>
    </recommendedName>
</protein>
<reference evidence="3" key="1">
    <citation type="submission" date="2019-05" db="EMBL/GenBank/DDBJ databases">
        <title>Flavobacterium profundi sp. nov., isolated from a deep-sea seamount.</title>
        <authorList>
            <person name="Zhang D.-C."/>
        </authorList>
    </citation>
    <scope>NUCLEOTIDE SEQUENCE [LARGE SCALE GENOMIC DNA]</scope>
    <source>
        <strain evidence="3">TP390</strain>
    </source>
</reference>
<dbReference type="Proteomes" id="UP000431264">
    <property type="component" value="Unassembled WGS sequence"/>
</dbReference>
<evidence type="ECO:0008006" key="4">
    <source>
        <dbReference type="Google" id="ProtNLM"/>
    </source>
</evidence>
<evidence type="ECO:0000256" key="1">
    <source>
        <dbReference type="SAM" id="SignalP"/>
    </source>
</evidence>
<feature type="signal peptide" evidence="1">
    <location>
        <begin position="1"/>
        <end position="18"/>
    </location>
</feature>
<accession>A0A6I4IRG7</accession>
<dbReference type="EMBL" id="WQLW01000001">
    <property type="protein sequence ID" value="MVO07816.1"/>
    <property type="molecule type" value="Genomic_DNA"/>
</dbReference>
<keyword evidence="3" id="KW-1185">Reference proteome</keyword>
<name>A0A6I4IRG7_9FLAO</name>
<proteinExistence type="predicted"/>
<dbReference type="OrthoDB" id="9811416at2"/>
<keyword evidence="1" id="KW-0732">Signal</keyword>
<organism evidence="2 3">
    <name type="scientific">Flavobacterium profundi</name>
    <dbReference type="NCBI Taxonomy" id="1774945"/>
    <lineage>
        <taxon>Bacteria</taxon>
        <taxon>Pseudomonadati</taxon>
        <taxon>Bacteroidota</taxon>
        <taxon>Flavobacteriia</taxon>
        <taxon>Flavobacteriales</taxon>
        <taxon>Flavobacteriaceae</taxon>
        <taxon>Flavobacterium</taxon>
    </lineage>
</organism>